<dbReference type="EMBL" id="MU004491">
    <property type="protein sequence ID" value="KAF2649462.1"/>
    <property type="molecule type" value="Genomic_DNA"/>
</dbReference>
<protein>
    <submittedName>
        <fullName evidence="2">Uncharacterized protein</fullName>
    </submittedName>
</protein>
<organism evidence="2 3">
    <name type="scientific">Lophiostoma macrostomum CBS 122681</name>
    <dbReference type="NCBI Taxonomy" id="1314788"/>
    <lineage>
        <taxon>Eukaryota</taxon>
        <taxon>Fungi</taxon>
        <taxon>Dikarya</taxon>
        <taxon>Ascomycota</taxon>
        <taxon>Pezizomycotina</taxon>
        <taxon>Dothideomycetes</taxon>
        <taxon>Pleosporomycetidae</taxon>
        <taxon>Pleosporales</taxon>
        <taxon>Lophiostomataceae</taxon>
        <taxon>Lophiostoma</taxon>
    </lineage>
</organism>
<evidence type="ECO:0000313" key="2">
    <source>
        <dbReference type="EMBL" id="KAF2649462.1"/>
    </source>
</evidence>
<name>A0A6A6SPM6_9PLEO</name>
<accession>A0A6A6SPM6</accession>
<dbReference type="AlphaFoldDB" id="A0A6A6SPM6"/>
<dbReference type="Proteomes" id="UP000799324">
    <property type="component" value="Unassembled WGS sequence"/>
</dbReference>
<feature type="region of interest" description="Disordered" evidence="1">
    <location>
        <begin position="1"/>
        <end position="79"/>
    </location>
</feature>
<proteinExistence type="predicted"/>
<feature type="compositionally biased region" description="Basic and acidic residues" evidence="1">
    <location>
        <begin position="230"/>
        <end position="241"/>
    </location>
</feature>
<feature type="compositionally biased region" description="Polar residues" evidence="1">
    <location>
        <begin position="36"/>
        <end position="57"/>
    </location>
</feature>
<evidence type="ECO:0000313" key="3">
    <source>
        <dbReference type="Proteomes" id="UP000799324"/>
    </source>
</evidence>
<gene>
    <name evidence="2" type="ORF">K491DRAFT_734654</name>
</gene>
<reference evidence="2" key="1">
    <citation type="journal article" date="2020" name="Stud. Mycol.">
        <title>101 Dothideomycetes genomes: a test case for predicting lifestyles and emergence of pathogens.</title>
        <authorList>
            <person name="Haridas S."/>
            <person name="Albert R."/>
            <person name="Binder M."/>
            <person name="Bloem J."/>
            <person name="Labutti K."/>
            <person name="Salamov A."/>
            <person name="Andreopoulos B."/>
            <person name="Baker S."/>
            <person name="Barry K."/>
            <person name="Bills G."/>
            <person name="Bluhm B."/>
            <person name="Cannon C."/>
            <person name="Castanera R."/>
            <person name="Culley D."/>
            <person name="Daum C."/>
            <person name="Ezra D."/>
            <person name="Gonzalez J."/>
            <person name="Henrissat B."/>
            <person name="Kuo A."/>
            <person name="Liang C."/>
            <person name="Lipzen A."/>
            <person name="Lutzoni F."/>
            <person name="Magnuson J."/>
            <person name="Mondo S."/>
            <person name="Nolan M."/>
            <person name="Ohm R."/>
            <person name="Pangilinan J."/>
            <person name="Park H.-J."/>
            <person name="Ramirez L."/>
            <person name="Alfaro M."/>
            <person name="Sun H."/>
            <person name="Tritt A."/>
            <person name="Yoshinaga Y."/>
            <person name="Zwiers L.-H."/>
            <person name="Turgeon B."/>
            <person name="Goodwin S."/>
            <person name="Spatafora J."/>
            <person name="Crous P."/>
            <person name="Grigoriev I."/>
        </authorList>
    </citation>
    <scope>NUCLEOTIDE SEQUENCE</scope>
    <source>
        <strain evidence="2">CBS 122681</strain>
    </source>
</reference>
<feature type="region of interest" description="Disordered" evidence="1">
    <location>
        <begin position="219"/>
        <end position="260"/>
    </location>
</feature>
<evidence type="ECO:0000256" key="1">
    <source>
        <dbReference type="SAM" id="MobiDB-lite"/>
    </source>
</evidence>
<sequence length="260" mass="28145">MPTWEPEDLLAAPPAPTARPAARATPEIDYGEGTIDASNAPTTANSTHAHTRNTSTAPLVPPGTTPREVGDGSSTPTIIPTRFSRNQMTYLKNVYFNQQRPEGGLPQMRFIMKSVTPGIALFLPVDVALRGVSRDLKLSVAEHKVAASTWADLHKMVEHAGDVQCVMVKDDLRIDCTLMAALGPPLSQNEAEVLLKWKAETSICKALKEGAGWVMRKMSTKKTARGSSSGERRSPEIRNMEIQRASGPIVPVGPLVNQDD</sequence>
<keyword evidence="3" id="KW-1185">Reference proteome</keyword>